<name>A0A3Q9IRT4_9BACT</name>
<dbReference type="Gene3D" id="3.40.50.2300">
    <property type="match status" value="1"/>
</dbReference>
<accession>A0A3Q9IRT4</accession>
<sequence>MKIKILYAEDDTFAQEFKVKMLKECGFNVCLAEDGQKAWDEYQKGRYDVLLLDGNMPEMTGEEVMRLVRATGDDIAIVMYSNLPDYTLLNEGADECIDKGNCYPKELEWRIKAAFRRSQERKEWKRLEVPKTEERKTFWSRFRRNS</sequence>
<keyword evidence="1 2" id="KW-0597">Phosphoprotein</keyword>
<feature type="modified residue" description="4-aspartylphosphate" evidence="2">
    <location>
        <position position="53"/>
    </location>
</feature>
<dbReference type="InterPro" id="IPR011006">
    <property type="entry name" value="CheY-like_superfamily"/>
</dbReference>
<dbReference type="EMBL" id="CP032819">
    <property type="protein sequence ID" value="AZS28553.1"/>
    <property type="molecule type" value="Genomic_DNA"/>
</dbReference>
<dbReference type="SUPFAM" id="SSF52172">
    <property type="entry name" value="CheY-like"/>
    <property type="match status" value="1"/>
</dbReference>
<dbReference type="PANTHER" id="PTHR44591">
    <property type="entry name" value="STRESS RESPONSE REGULATOR PROTEIN 1"/>
    <property type="match status" value="1"/>
</dbReference>
<dbReference type="PROSITE" id="PS50110">
    <property type="entry name" value="RESPONSE_REGULATORY"/>
    <property type="match status" value="1"/>
</dbReference>
<dbReference type="PANTHER" id="PTHR44591:SF3">
    <property type="entry name" value="RESPONSE REGULATORY DOMAIN-CONTAINING PROTEIN"/>
    <property type="match status" value="1"/>
</dbReference>
<evidence type="ECO:0000256" key="2">
    <source>
        <dbReference type="PROSITE-ProRule" id="PRU00169"/>
    </source>
</evidence>
<protein>
    <submittedName>
        <fullName evidence="4">Response regulator</fullName>
    </submittedName>
</protein>
<dbReference type="OrthoDB" id="9813025at2"/>
<evidence type="ECO:0000256" key="1">
    <source>
        <dbReference type="ARBA" id="ARBA00022553"/>
    </source>
</evidence>
<dbReference type="AlphaFoldDB" id="A0A3Q9IRT4"/>
<dbReference type="GO" id="GO:0000160">
    <property type="term" value="P:phosphorelay signal transduction system"/>
    <property type="evidence" value="ECO:0007669"/>
    <property type="project" value="InterPro"/>
</dbReference>
<feature type="domain" description="Response regulatory" evidence="3">
    <location>
        <begin position="4"/>
        <end position="114"/>
    </location>
</feature>
<organism evidence="4 5">
    <name type="scientific">Butyricimonas faecalis</name>
    <dbReference type="NCBI Taxonomy" id="2093856"/>
    <lineage>
        <taxon>Bacteria</taxon>
        <taxon>Pseudomonadati</taxon>
        <taxon>Bacteroidota</taxon>
        <taxon>Bacteroidia</taxon>
        <taxon>Bacteroidales</taxon>
        <taxon>Odoribacteraceae</taxon>
        <taxon>Butyricimonas</taxon>
    </lineage>
</organism>
<dbReference type="RefSeq" id="WP_106624670.1">
    <property type="nucleotide sequence ID" value="NZ_CP032819.1"/>
</dbReference>
<evidence type="ECO:0000259" key="3">
    <source>
        <dbReference type="PROSITE" id="PS50110"/>
    </source>
</evidence>
<evidence type="ECO:0000313" key="4">
    <source>
        <dbReference type="EMBL" id="AZS28553.1"/>
    </source>
</evidence>
<dbReference type="KEGG" id="buy:D8S85_02615"/>
<dbReference type="InterPro" id="IPR001789">
    <property type="entry name" value="Sig_transdc_resp-reg_receiver"/>
</dbReference>
<evidence type="ECO:0000313" key="5">
    <source>
        <dbReference type="Proteomes" id="UP000270673"/>
    </source>
</evidence>
<proteinExistence type="predicted"/>
<dbReference type="SMART" id="SM00448">
    <property type="entry name" value="REC"/>
    <property type="match status" value="1"/>
</dbReference>
<dbReference type="Pfam" id="PF00072">
    <property type="entry name" value="Response_reg"/>
    <property type="match status" value="1"/>
</dbReference>
<reference evidence="4 5" key="1">
    <citation type="submission" date="2018-10" db="EMBL/GenBank/DDBJ databases">
        <title>Butyricimonas faecalis sp. nov., isolated from human faeces and emended description of the genus Butyricimonas.</title>
        <authorList>
            <person name="Le Roy T."/>
            <person name="Van der Smissen P."/>
            <person name="Paquot A."/>
            <person name="Delzenne N."/>
            <person name="Muccioli G."/>
            <person name="Collet J.-F."/>
            <person name="Cani P.D."/>
        </authorList>
    </citation>
    <scope>NUCLEOTIDE SEQUENCE [LARGE SCALE GENOMIC DNA]</scope>
    <source>
        <strain evidence="4 5">H184</strain>
    </source>
</reference>
<gene>
    <name evidence="4" type="ORF">D8S85_02615</name>
</gene>
<dbReference type="Proteomes" id="UP000270673">
    <property type="component" value="Chromosome"/>
</dbReference>
<dbReference type="CDD" id="cd00156">
    <property type="entry name" value="REC"/>
    <property type="match status" value="1"/>
</dbReference>
<keyword evidence="5" id="KW-1185">Reference proteome</keyword>
<dbReference type="InterPro" id="IPR050595">
    <property type="entry name" value="Bact_response_regulator"/>
</dbReference>